<name>A0A0B6ZZY9_9EUPU</name>
<dbReference type="InterPro" id="IPR036691">
    <property type="entry name" value="Endo/exonu/phosph_ase_sf"/>
</dbReference>
<feature type="compositionally biased region" description="Basic and acidic residues" evidence="1">
    <location>
        <begin position="31"/>
        <end position="46"/>
    </location>
</feature>
<dbReference type="AlphaFoldDB" id="A0A0B6ZZY9"/>
<dbReference type="EMBL" id="HACG01027308">
    <property type="protein sequence ID" value="CEK74173.1"/>
    <property type="molecule type" value="Transcribed_RNA"/>
</dbReference>
<gene>
    <name evidence="2" type="primary">ORF89977</name>
</gene>
<dbReference type="Gene3D" id="3.60.10.10">
    <property type="entry name" value="Endonuclease/exonuclease/phosphatase"/>
    <property type="match status" value="1"/>
</dbReference>
<organism evidence="2">
    <name type="scientific">Arion vulgaris</name>
    <dbReference type="NCBI Taxonomy" id="1028688"/>
    <lineage>
        <taxon>Eukaryota</taxon>
        <taxon>Metazoa</taxon>
        <taxon>Spiralia</taxon>
        <taxon>Lophotrochozoa</taxon>
        <taxon>Mollusca</taxon>
        <taxon>Gastropoda</taxon>
        <taxon>Heterobranchia</taxon>
        <taxon>Euthyneura</taxon>
        <taxon>Panpulmonata</taxon>
        <taxon>Eupulmonata</taxon>
        <taxon>Stylommatophora</taxon>
        <taxon>Helicina</taxon>
        <taxon>Arionoidea</taxon>
        <taxon>Arionidae</taxon>
        <taxon>Arion</taxon>
    </lineage>
</organism>
<feature type="region of interest" description="Disordered" evidence="1">
    <location>
        <begin position="16"/>
        <end position="52"/>
    </location>
</feature>
<sequence>VVKNLMQNIKLTKTQISDGVSPRPVRPILRTGEEKDGRSSTSKCDDGQEPDCLTAERPAIGLRKKLRIETWNVKSLYHGKLHMICNEMERTKTPILGITEHKWAGQGHFKTSTGDTVIYSGKAKSEQSGVGFILAKQI</sequence>
<proteinExistence type="predicted"/>
<reference evidence="2" key="1">
    <citation type="submission" date="2014-12" db="EMBL/GenBank/DDBJ databases">
        <title>Insight into the proteome of Arion vulgaris.</title>
        <authorList>
            <person name="Aradska J."/>
            <person name="Bulat T."/>
            <person name="Smidak R."/>
            <person name="Sarate P."/>
            <person name="Gangsoo J."/>
            <person name="Sialana F."/>
            <person name="Bilban M."/>
            <person name="Lubec G."/>
        </authorList>
    </citation>
    <scope>NUCLEOTIDE SEQUENCE</scope>
    <source>
        <tissue evidence="2">Skin</tissue>
    </source>
</reference>
<protein>
    <submittedName>
        <fullName evidence="2">Uncharacterized protein</fullName>
    </submittedName>
</protein>
<feature type="non-terminal residue" evidence="2">
    <location>
        <position position="1"/>
    </location>
</feature>
<accession>A0A0B6ZZY9</accession>
<evidence type="ECO:0000313" key="2">
    <source>
        <dbReference type="EMBL" id="CEK74173.1"/>
    </source>
</evidence>
<evidence type="ECO:0000256" key="1">
    <source>
        <dbReference type="SAM" id="MobiDB-lite"/>
    </source>
</evidence>